<dbReference type="NCBIfam" id="TIGR01557">
    <property type="entry name" value="myb_SHAQKYF"/>
    <property type="match status" value="1"/>
</dbReference>
<dbReference type="PANTHER" id="PTHR44191:SF45">
    <property type="entry name" value="TRANSCRIPTION FACTOR MYB1R1-LIKE"/>
    <property type="match status" value="1"/>
</dbReference>
<feature type="domain" description="HTH myb-type" evidence="7">
    <location>
        <begin position="40"/>
        <end position="97"/>
    </location>
</feature>
<feature type="domain" description="Myb-like" evidence="6">
    <location>
        <begin position="41"/>
        <end position="93"/>
    </location>
</feature>
<dbReference type="Pfam" id="PF00249">
    <property type="entry name" value="Myb_DNA-binding"/>
    <property type="match status" value="1"/>
</dbReference>
<dbReference type="Gene3D" id="1.10.10.60">
    <property type="entry name" value="Homeodomain-like"/>
    <property type="match status" value="1"/>
</dbReference>
<dbReference type="InterPro" id="IPR006447">
    <property type="entry name" value="Myb_dom_plants"/>
</dbReference>
<evidence type="ECO:0000256" key="4">
    <source>
        <dbReference type="ARBA" id="ARBA00023163"/>
    </source>
</evidence>
<dbReference type="SUPFAM" id="SSF46689">
    <property type="entry name" value="Homeodomain-like"/>
    <property type="match status" value="1"/>
</dbReference>
<reference evidence="8" key="2">
    <citation type="submission" date="2019-01" db="UniProtKB">
        <authorList>
            <consortium name="EnsemblPlants"/>
        </authorList>
    </citation>
    <scope>IDENTIFICATION</scope>
    <source>
        <strain evidence="8">cv. Heinz 1706</strain>
    </source>
</reference>
<dbReference type="InParanoid" id="A0A3Q7JK34"/>
<keyword evidence="9" id="KW-1185">Reference proteome</keyword>
<dbReference type="SMART" id="SM00717">
    <property type="entry name" value="SANT"/>
    <property type="match status" value="1"/>
</dbReference>
<dbReference type="GO" id="GO:0009723">
    <property type="term" value="P:response to ethylene"/>
    <property type="evidence" value="ECO:0000318"/>
    <property type="project" value="GO_Central"/>
</dbReference>
<comment type="subcellular location">
    <subcellularLocation>
        <location evidence="1">Nucleus</location>
    </subcellularLocation>
</comment>
<dbReference type="EnsemblPlants" id="Solyc11g013675.1.1">
    <property type="protein sequence ID" value="Solyc11g013675.1.1"/>
    <property type="gene ID" value="Solyc11g013675.1"/>
</dbReference>
<accession>A0A3Q7JK34</accession>
<dbReference type="InterPro" id="IPR052245">
    <property type="entry name" value="Plant_Stress_Dev_TF"/>
</dbReference>
<evidence type="ECO:0000256" key="3">
    <source>
        <dbReference type="ARBA" id="ARBA00023125"/>
    </source>
</evidence>
<dbReference type="InterPro" id="IPR009057">
    <property type="entry name" value="Homeodomain-like_sf"/>
</dbReference>
<keyword evidence="4" id="KW-0804">Transcription</keyword>
<dbReference type="GO" id="GO:0009739">
    <property type="term" value="P:response to gibberellin"/>
    <property type="evidence" value="ECO:0000318"/>
    <property type="project" value="GO_Central"/>
</dbReference>
<dbReference type="GO" id="GO:0000976">
    <property type="term" value="F:transcription cis-regulatory region binding"/>
    <property type="evidence" value="ECO:0007669"/>
    <property type="project" value="UniProtKB-ARBA"/>
</dbReference>
<proteinExistence type="predicted"/>
<dbReference type="Proteomes" id="UP000004994">
    <property type="component" value="Chromosome 11"/>
</dbReference>
<evidence type="ECO:0000256" key="5">
    <source>
        <dbReference type="ARBA" id="ARBA00023242"/>
    </source>
</evidence>
<evidence type="ECO:0000259" key="7">
    <source>
        <dbReference type="PROSITE" id="PS51294"/>
    </source>
</evidence>
<keyword evidence="2" id="KW-0805">Transcription regulation</keyword>
<evidence type="ECO:0000259" key="6">
    <source>
        <dbReference type="PROSITE" id="PS50090"/>
    </source>
</evidence>
<evidence type="ECO:0000256" key="2">
    <source>
        <dbReference type="ARBA" id="ARBA00023015"/>
    </source>
</evidence>
<protein>
    <submittedName>
        <fullName evidence="8">Uncharacterized protein</fullName>
    </submittedName>
</protein>
<dbReference type="PROSITE" id="PS50090">
    <property type="entry name" value="MYB_LIKE"/>
    <property type="match status" value="1"/>
</dbReference>
<reference evidence="8" key="1">
    <citation type="journal article" date="2012" name="Nature">
        <title>The tomato genome sequence provides insights into fleshy fruit evolution.</title>
        <authorList>
            <consortium name="Tomato Genome Consortium"/>
        </authorList>
    </citation>
    <scope>NUCLEOTIDE SEQUENCE [LARGE SCALE GENOMIC DNA]</scope>
    <source>
        <strain evidence="8">cv. Heinz 1706</strain>
    </source>
</reference>
<dbReference type="GO" id="GO:0010597">
    <property type="term" value="P:green leaf volatile biosynthetic process"/>
    <property type="evidence" value="ECO:0007669"/>
    <property type="project" value="UniProtKB-ARBA"/>
</dbReference>
<dbReference type="AlphaFoldDB" id="A0A3Q7JK34"/>
<evidence type="ECO:0000313" key="9">
    <source>
        <dbReference type="Proteomes" id="UP000004994"/>
    </source>
</evidence>
<dbReference type="CDD" id="cd00167">
    <property type="entry name" value="SANT"/>
    <property type="match status" value="1"/>
</dbReference>
<evidence type="ECO:0000313" key="8">
    <source>
        <dbReference type="EnsemblPlants" id="Solyc11g013675.1.1"/>
    </source>
</evidence>
<dbReference type="GO" id="GO:0005634">
    <property type="term" value="C:nucleus"/>
    <property type="evidence" value="ECO:0007669"/>
    <property type="project" value="UniProtKB-SubCell"/>
</dbReference>
<dbReference type="STRING" id="4081.A0A3Q7JK34"/>
<dbReference type="PROSITE" id="PS51294">
    <property type="entry name" value="HTH_MYB"/>
    <property type="match status" value="1"/>
</dbReference>
<name>A0A3Q7JK34_SOLLC</name>
<keyword evidence="3" id="KW-0238">DNA-binding</keyword>
<organism evidence="8">
    <name type="scientific">Solanum lycopersicum</name>
    <name type="common">Tomato</name>
    <name type="synonym">Lycopersicon esculentum</name>
    <dbReference type="NCBI Taxonomy" id="4081"/>
    <lineage>
        <taxon>Eukaryota</taxon>
        <taxon>Viridiplantae</taxon>
        <taxon>Streptophyta</taxon>
        <taxon>Embryophyta</taxon>
        <taxon>Tracheophyta</taxon>
        <taxon>Spermatophyta</taxon>
        <taxon>Magnoliopsida</taxon>
        <taxon>eudicotyledons</taxon>
        <taxon>Gunneridae</taxon>
        <taxon>Pentapetalae</taxon>
        <taxon>asterids</taxon>
        <taxon>lamiids</taxon>
        <taxon>Solanales</taxon>
        <taxon>Solanaceae</taxon>
        <taxon>Solanoideae</taxon>
        <taxon>Solaneae</taxon>
        <taxon>Solanum</taxon>
        <taxon>Solanum subgen. Lycopersicon</taxon>
    </lineage>
</organism>
<dbReference type="InterPro" id="IPR017930">
    <property type="entry name" value="Myb_dom"/>
</dbReference>
<dbReference type="PANTHER" id="PTHR44191">
    <property type="entry name" value="TRANSCRIPTION FACTOR KUA1"/>
    <property type="match status" value="1"/>
</dbReference>
<keyword evidence="5" id="KW-0539">Nucleus</keyword>
<dbReference type="GO" id="GO:0006355">
    <property type="term" value="P:regulation of DNA-templated transcription"/>
    <property type="evidence" value="ECO:0007669"/>
    <property type="project" value="UniProtKB-ARBA"/>
</dbReference>
<dbReference type="Gramene" id="Solyc11g013675.1.1">
    <property type="protein sequence ID" value="Solyc11g013675.1.1"/>
    <property type="gene ID" value="Solyc11g013675.1"/>
</dbReference>
<sequence>MDRRSQRGVLMFDPLDTGRTFWPKILLQSVVISEKDFFGRKIIKKGNRWTEDEQRSFSKGLDFHGKGNWTNIVKNFVPSRTPTQVSSHAQKCLVRLLDANSNSNETKKQKKSSVFDLRIEKTEDTHQAMVPLINNQATHNVTNYMMRSAPTVMPLTWVSV</sequence>
<dbReference type="InterPro" id="IPR001005">
    <property type="entry name" value="SANT/Myb"/>
</dbReference>
<evidence type="ECO:0000256" key="1">
    <source>
        <dbReference type="ARBA" id="ARBA00004123"/>
    </source>
</evidence>